<feature type="domain" description="Glycoprotein 60 Cryptosporidium spp" evidence="3">
    <location>
        <begin position="248"/>
        <end position="387"/>
    </location>
</feature>
<proteinExistence type="predicted"/>
<name>A0AAV9Y305_9CRYT</name>
<feature type="chain" id="PRO_5043911764" evidence="2">
    <location>
        <begin position="20"/>
        <end position="447"/>
    </location>
</feature>
<sequence length="447" mass="44911">MRLVLYVTLLSALIALVLSAPSVPLRGSLSSSQLGNSRSSSSTTAVNGHSSVQPRDAPAESVVDGSGESEESKEGKEKAEEEGHVTTENGNSDSVQSDSGNEEDAQTSSTGTVPSTQQGGGEDTEVSDSTSETASSTTPPTSSESTTGGEQTSAPSAGTSGTDDHEHGATGDNGTVGSGSTTDHTGSGTGSTEGGDATDSDAQDGTTTGSGSHGSSTNGGGNGNGQGSGSGGAGAGAGNDGSGTTPVICGEKFVVWFSDGIPVTTVSCGEYTGIYYPSANGNPGPKYISGGVTSVEVEDGKIKVNGEELSSIPVKPGDAASSGPEVAASGAAGKSAKSRSRRSLQEEVVTTEVADVYSFTAGGKSFTVKLPKEEEASKRNKYILADDGGDVIFEGTKKEEFHFDNEGDLLDSQNNVILQSDESTSSAFDLKYIIPSISAFVLSILLF</sequence>
<dbReference type="EMBL" id="JAWDEY010000015">
    <property type="protein sequence ID" value="KAK6589111.1"/>
    <property type="molecule type" value="Genomic_DNA"/>
</dbReference>
<feature type="region of interest" description="Disordered" evidence="1">
    <location>
        <begin position="308"/>
        <end position="344"/>
    </location>
</feature>
<feature type="signal peptide" evidence="2">
    <location>
        <begin position="1"/>
        <end position="19"/>
    </location>
</feature>
<organism evidence="4 5">
    <name type="scientific">Cryptosporidium xiaoi</name>
    <dbReference type="NCBI Taxonomy" id="659607"/>
    <lineage>
        <taxon>Eukaryota</taxon>
        <taxon>Sar</taxon>
        <taxon>Alveolata</taxon>
        <taxon>Apicomplexa</taxon>
        <taxon>Conoidasida</taxon>
        <taxon>Coccidia</taxon>
        <taxon>Eucoccidiorida</taxon>
        <taxon>Eimeriorina</taxon>
        <taxon>Cryptosporidiidae</taxon>
        <taxon>Cryptosporidium</taxon>
    </lineage>
</organism>
<feature type="compositionally biased region" description="Polar residues" evidence="1">
    <location>
        <begin position="86"/>
        <end position="99"/>
    </location>
</feature>
<dbReference type="Proteomes" id="UP001311799">
    <property type="component" value="Unassembled WGS sequence"/>
</dbReference>
<feature type="compositionally biased region" description="Low complexity" evidence="1">
    <location>
        <begin position="205"/>
        <end position="216"/>
    </location>
</feature>
<keyword evidence="5" id="KW-1185">Reference proteome</keyword>
<evidence type="ECO:0000313" key="5">
    <source>
        <dbReference type="Proteomes" id="UP001311799"/>
    </source>
</evidence>
<feature type="compositionally biased region" description="Basic and acidic residues" evidence="1">
    <location>
        <begin position="70"/>
        <end position="85"/>
    </location>
</feature>
<comment type="caution">
    <text evidence="4">The sequence shown here is derived from an EMBL/GenBank/DDBJ whole genome shotgun (WGS) entry which is preliminary data.</text>
</comment>
<reference evidence="4 5" key="1">
    <citation type="submission" date="2023-10" db="EMBL/GenBank/DDBJ databases">
        <title>Comparative genomics analysis reveals potential genetic determinants of host preference in Cryptosporidium xiaoi.</title>
        <authorList>
            <person name="Xiao L."/>
            <person name="Li J."/>
        </authorList>
    </citation>
    <scope>NUCLEOTIDE SEQUENCE [LARGE SCALE GENOMIC DNA]</scope>
    <source>
        <strain evidence="4 5">52996</strain>
    </source>
</reference>
<keyword evidence="2" id="KW-0732">Signal</keyword>
<dbReference type="AlphaFoldDB" id="A0AAV9Y305"/>
<protein>
    <submittedName>
        <fullName evidence="4">Glycoprotein 60</fullName>
    </submittedName>
</protein>
<feature type="compositionally biased region" description="Polar residues" evidence="1">
    <location>
        <begin position="43"/>
        <end position="53"/>
    </location>
</feature>
<evidence type="ECO:0000259" key="3">
    <source>
        <dbReference type="Pfam" id="PF11025"/>
    </source>
</evidence>
<accession>A0AAV9Y305</accession>
<feature type="region of interest" description="Disordered" evidence="1">
    <location>
        <begin position="24"/>
        <end position="240"/>
    </location>
</feature>
<gene>
    <name evidence="4" type="ORF">RS030_233520</name>
</gene>
<dbReference type="InterPro" id="IPR021035">
    <property type="entry name" value="Glycop-60_Cryptosporidium"/>
</dbReference>
<evidence type="ECO:0000256" key="2">
    <source>
        <dbReference type="SAM" id="SignalP"/>
    </source>
</evidence>
<feature type="compositionally biased region" description="Low complexity" evidence="1">
    <location>
        <begin position="127"/>
        <end position="154"/>
    </location>
</feature>
<evidence type="ECO:0000313" key="4">
    <source>
        <dbReference type="EMBL" id="KAK6589111.1"/>
    </source>
</evidence>
<evidence type="ECO:0000256" key="1">
    <source>
        <dbReference type="SAM" id="MobiDB-lite"/>
    </source>
</evidence>
<feature type="compositionally biased region" description="Polar residues" evidence="1">
    <location>
        <begin position="106"/>
        <end position="117"/>
    </location>
</feature>
<feature type="compositionally biased region" description="Gly residues" evidence="1">
    <location>
        <begin position="217"/>
        <end position="240"/>
    </location>
</feature>
<feature type="compositionally biased region" description="Low complexity" evidence="1">
    <location>
        <begin position="24"/>
        <end position="42"/>
    </location>
</feature>
<dbReference type="Pfam" id="PF11025">
    <property type="entry name" value="GP40"/>
    <property type="match status" value="1"/>
</dbReference>